<feature type="compositionally biased region" description="Polar residues" evidence="1">
    <location>
        <begin position="9"/>
        <end position="20"/>
    </location>
</feature>
<dbReference type="AlphaFoldDB" id="A0A8H3Z5V7"/>
<proteinExistence type="predicted"/>
<evidence type="ECO:0000313" key="3">
    <source>
        <dbReference type="Proteomes" id="UP000447873"/>
    </source>
</evidence>
<reference evidence="2 3" key="1">
    <citation type="submission" date="2018-12" db="EMBL/GenBank/DDBJ databases">
        <title>Venturia inaequalis Genome Resource.</title>
        <authorList>
            <person name="Lichtner F.J."/>
        </authorList>
    </citation>
    <scope>NUCLEOTIDE SEQUENCE [LARGE SCALE GENOMIC DNA]</scope>
    <source>
        <strain evidence="2 3">120213</strain>
    </source>
</reference>
<dbReference type="Proteomes" id="UP000447873">
    <property type="component" value="Unassembled WGS sequence"/>
</dbReference>
<evidence type="ECO:0000256" key="1">
    <source>
        <dbReference type="SAM" id="MobiDB-lite"/>
    </source>
</evidence>
<organism evidence="2 3">
    <name type="scientific">Venturia inaequalis</name>
    <name type="common">Apple scab fungus</name>
    <dbReference type="NCBI Taxonomy" id="5025"/>
    <lineage>
        <taxon>Eukaryota</taxon>
        <taxon>Fungi</taxon>
        <taxon>Dikarya</taxon>
        <taxon>Ascomycota</taxon>
        <taxon>Pezizomycotina</taxon>
        <taxon>Dothideomycetes</taxon>
        <taxon>Pleosporomycetidae</taxon>
        <taxon>Venturiales</taxon>
        <taxon>Venturiaceae</taxon>
        <taxon>Venturia</taxon>
    </lineage>
</organism>
<accession>A0A8H3Z5V7</accession>
<sequence length="161" mass="17660">MAESPANPPTSGASAPENQASNFPIDAASLEILKGEITNRLLVQIQKITHSSTPLTPEELRRSLRGSAHLGWFVRQRLHKGTISGREYAQTRKFEELTLLLVGKENWVRIPVVLQALANVMHDILDGDAKLSDGALSRAMMCFEEGGMPEPEDLVDSGEDK</sequence>
<evidence type="ECO:0000313" key="2">
    <source>
        <dbReference type="EMBL" id="KAE9981747.1"/>
    </source>
</evidence>
<feature type="region of interest" description="Disordered" evidence="1">
    <location>
        <begin position="1"/>
        <end position="20"/>
    </location>
</feature>
<gene>
    <name evidence="2" type="ORF">EG328_011445</name>
</gene>
<comment type="caution">
    <text evidence="2">The sequence shown here is derived from an EMBL/GenBank/DDBJ whole genome shotgun (WGS) entry which is preliminary data.</text>
</comment>
<protein>
    <submittedName>
        <fullName evidence="2">Uncharacterized protein</fullName>
    </submittedName>
</protein>
<name>A0A8H3Z5V7_VENIN</name>
<dbReference type="EMBL" id="WNWS01000085">
    <property type="protein sequence ID" value="KAE9981747.1"/>
    <property type="molecule type" value="Genomic_DNA"/>
</dbReference>